<evidence type="ECO:0000313" key="3">
    <source>
        <dbReference type="EMBL" id="KAA5544968.1"/>
    </source>
</evidence>
<dbReference type="PROSITE" id="PS50110">
    <property type="entry name" value="RESPONSE_REGULATORY"/>
    <property type="match status" value="1"/>
</dbReference>
<dbReference type="Pfam" id="PF00072">
    <property type="entry name" value="Response_reg"/>
    <property type="match status" value="1"/>
</dbReference>
<name>A0A5M6DBP9_9BACT</name>
<evidence type="ECO:0000256" key="1">
    <source>
        <dbReference type="PROSITE-ProRule" id="PRU00169"/>
    </source>
</evidence>
<dbReference type="InterPro" id="IPR011006">
    <property type="entry name" value="CheY-like_superfamily"/>
</dbReference>
<feature type="domain" description="Response regulatory" evidence="2">
    <location>
        <begin position="6"/>
        <end position="132"/>
    </location>
</feature>
<dbReference type="InterPro" id="IPR052893">
    <property type="entry name" value="TCS_response_regulator"/>
</dbReference>
<gene>
    <name evidence="3" type="ORF">F0145_12985</name>
</gene>
<dbReference type="Gene3D" id="3.40.50.2300">
    <property type="match status" value="1"/>
</dbReference>
<dbReference type="SUPFAM" id="SSF52172">
    <property type="entry name" value="CheY-like"/>
    <property type="match status" value="1"/>
</dbReference>
<comment type="caution">
    <text evidence="3">The sequence shown here is derived from an EMBL/GenBank/DDBJ whole genome shotgun (WGS) entry which is preliminary data.</text>
</comment>
<dbReference type="InterPro" id="IPR001789">
    <property type="entry name" value="Sig_transdc_resp-reg_receiver"/>
</dbReference>
<dbReference type="EMBL" id="VWSF01000009">
    <property type="protein sequence ID" value="KAA5544968.1"/>
    <property type="molecule type" value="Genomic_DNA"/>
</dbReference>
<evidence type="ECO:0000259" key="2">
    <source>
        <dbReference type="PROSITE" id="PS50110"/>
    </source>
</evidence>
<keyword evidence="1" id="KW-0597">Phosphoprotein</keyword>
<sequence length="137" mass="15532">MPMIPQVFIIDDDEMSCYLTRFMLKLQQAASDIVTYFDAEEALKAIETGLEQGNLPNLILLDLNMPHLDGWEFLDALAPLEEKLTNKLKIFILTSSVDPYDEERSRAYSLVSGFLPKPLSAETANLFKQQFGVNNNE</sequence>
<accession>A0A5M6DBP9</accession>
<dbReference type="PANTHER" id="PTHR44520">
    <property type="entry name" value="RESPONSE REGULATOR RCP1-RELATED"/>
    <property type="match status" value="1"/>
</dbReference>
<dbReference type="AlphaFoldDB" id="A0A5M6DBP9"/>
<dbReference type="GO" id="GO:0000160">
    <property type="term" value="P:phosphorelay signal transduction system"/>
    <property type="evidence" value="ECO:0007669"/>
    <property type="project" value="InterPro"/>
</dbReference>
<reference evidence="3 4" key="1">
    <citation type="submission" date="2019-09" db="EMBL/GenBank/DDBJ databases">
        <title>Genome sequence and assembly of Adhaeribacter sp.</title>
        <authorList>
            <person name="Chhetri G."/>
        </authorList>
    </citation>
    <scope>NUCLEOTIDE SEQUENCE [LARGE SCALE GENOMIC DNA]</scope>
    <source>
        <strain evidence="3 4">DK36</strain>
    </source>
</reference>
<proteinExistence type="predicted"/>
<dbReference type="PANTHER" id="PTHR44520:SF2">
    <property type="entry name" value="RESPONSE REGULATOR RCP1"/>
    <property type="match status" value="1"/>
</dbReference>
<dbReference type="SMART" id="SM00448">
    <property type="entry name" value="REC"/>
    <property type="match status" value="1"/>
</dbReference>
<protein>
    <submittedName>
        <fullName evidence="3">Response regulator</fullName>
    </submittedName>
</protein>
<feature type="modified residue" description="4-aspartylphosphate" evidence="1">
    <location>
        <position position="62"/>
    </location>
</feature>
<dbReference type="Proteomes" id="UP000323426">
    <property type="component" value="Unassembled WGS sequence"/>
</dbReference>
<evidence type="ECO:0000313" key="4">
    <source>
        <dbReference type="Proteomes" id="UP000323426"/>
    </source>
</evidence>
<organism evidence="3 4">
    <name type="scientific">Adhaeribacter rhizoryzae</name>
    <dbReference type="NCBI Taxonomy" id="2607907"/>
    <lineage>
        <taxon>Bacteria</taxon>
        <taxon>Pseudomonadati</taxon>
        <taxon>Bacteroidota</taxon>
        <taxon>Cytophagia</taxon>
        <taxon>Cytophagales</taxon>
        <taxon>Hymenobacteraceae</taxon>
        <taxon>Adhaeribacter</taxon>
    </lineage>
</organism>
<keyword evidence="4" id="KW-1185">Reference proteome</keyword>